<feature type="region of interest" description="Disordered" evidence="2">
    <location>
        <begin position="295"/>
        <end position="333"/>
    </location>
</feature>
<sequence>MRRAYRELQGLFAAYKPAGVHWKRVRDTIETRLIQDLRSLDRPSQPERVRFLLGSGEGQDPSELTLTATNVPVLAEHPLVKGPPFPHLKVGVGAHLDLPSSGVLILGVGSGNQLLQRLKSQHLSKEYIVQGVFGKATDDFSDTGRLVEKTTFDHVTLCSLEKVIAMIGGTHQKALLMYAGIDLHSQEAYEQAVAGLLRPSHKTTPLITGIRCVHFDPPHFTLEVQSLNETQQYLRKLVHEIGLELRSSAVCVQVRRTCDGPFTQQDALLHSHWDLDKVRAAVAEAGPRVWAALHHGRDVQSGERREPVRVTNTGQQKVHTTGDDKGPSPEHLP</sequence>
<feature type="compositionally biased region" description="Basic and acidic residues" evidence="2">
    <location>
        <begin position="320"/>
        <end position="333"/>
    </location>
</feature>
<evidence type="ECO:0000259" key="3">
    <source>
        <dbReference type="Pfam" id="PF01509"/>
    </source>
</evidence>
<dbReference type="OrthoDB" id="9995526at2759"/>
<name>A0A8C4T548_ERPCA</name>
<feature type="compositionally biased region" description="Polar residues" evidence="2">
    <location>
        <begin position="310"/>
        <end position="319"/>
    </location>
</feature>
<evidence type="ECO:0000256" key="2">
    <source>
        <dbReference type="SAM" id="MobiDB-lite"/>
    </source>
</evidence>
<dbReference type="Pfam" id="PF01509">
    <property type="entry name" value="TruB_N"/>
    <property type="match status" value="1"/>
</dbReference>
<dbReference type="InterPro" id="IPR020103">
    <property type="entry name" value="PsdUridine_synth_cat_dom_sf"/>
</dbReference>
<dbReference type="Ensembl" id="ENSECRT00000026353.1">
    <property type="protein sequence ID" value="ENSECRP00000025811.1"/>
    <property type="gene ID" value="ENSECRG00000017442.1"/>
</dbReference>
<evidence type="ECO:0000313" key="4">
    <source>
        <dbReference type="Ensembl" id="ENSECRP00000025811.1"/>
    </source>
</evidence>
<dbReference type="RefSeq" id="XP_028664621.1">
    <property type="nucleotide sequence ID" value="XM_028808788.2"/>
</dbReference>
<dbReference type="GO" id="GO:0001522">
    <property type="term" value="P:pseudouridine synthesis"/>
    <property type="evidence" value="ECO:0007669"/>
    <property type="project" value="InterPro"/>
</dbReference>
<protein>
    <submittedName>
        <fullName evidence="4">TruB pseudouridine (psi) synthase family member 2</fullName>
    </submittedName>
</protein>
<dbReference type="PANTHER" id="PTHR13195:SF0">
    <property type="entry name" value="PSEUDOURIDYLATE SYNTHASE TRUB2, MITOCHONDRIAL"/>
    <property type="match status" value="1"/>
</dbReference>
<dbReference type="SUPFAM" id="SSF55120">
    <property type="entry name" value="Pseudouridine synthase"/>
    <property type="match status" value="1"/>
</dbReference>
<dbReference type="GO" id="GO:0003723">
    <property type="term" value="F:RNA binding"/>
    <property type="evidence" value="ECO:0007669"/>
    <property type="project" value="InterPro"/>
</dbReference>
<dbReference type="InterPro" id="IPR002501">
    <property type="entry name" value="PsdUridine_synth_N"/>
</dbReference>
<accession>A0A8C4T548</accession>
<proteinExistence type="inferred from homology"/>
<dbReference type="GO" id="GO:0006396">
    <property type="term" value="P:RNA processing"/>
    <property type="evidence" value="ECO:0007669"/>
    <property type="project" value="InterPro"/>
</dbReference>
<dbReference type="Gene3D" id="3.30.2350.10">
    <property type="entry name" value="Pseudouridine synthase"/>
    <property type="match status" value="1"/>
</dbReference>
<evidence type="ECO:0000256" key="1">
    <source>
        <dbReference type="ARBA" id="ARBA00008999"/>
    </source>
</evidence>
<gene>
    <name evidence="4" type="primary">TRUB2</name>
    <name evidence="4" type="synonym">trub2</name>
</gene>
<dbReference type="CTD" id="26995"/>
<dbReference type="AlphaFoldDB" id="A0A8C4T548"/>
<dbReference type="GO" id="GO:0009982">
    <property type="term" value="F:pseudouridine synthase activity"/>
    <property type="evidence" value="ECO:0007669"/>
    <property type="project" value="InterPro"/>
</dbReference>
<dbReference type="PANTHER" id="PTHR13195">
    <property type="entry name" value="PSEUDOURIDINE SYNTHASE-RELATED"/>
    <property type="match status" value="1"/>
</dbReference>
<organism evidence="4 5">
    <name type="scientific">Erpetoichthys calabaricus</name>
    <name type="common">Rope fish</name>
    <name type="synonym">Calamoichthys calabaricus</name>
    <dbReference type="NCBI Taxonomy" id="27687"/>
    <lineage>
        <taxon>Eukaryota</taxon>
        <taxon>Metazoa</taxon>
        <taxon>Chordata</taxon>
        <taxon>Craniata</taxon>
        <taxon>Vertebrata</taxon>
        <taxon>Euteleostomi</taxon>
        <taxon>Actinopterygii</taxon>
        <taxon>Polypteriformes</taxon>
        <taxon>Polypteridae</taxon>
        <taxon>Erpetoichthys</taxon>
    </lineage>
</organism>
<dbReference type="GeneID" id="114657047"/>
<dbReference type="Proteomes" id="UP000694620">
    <property type="component" value="Chromosome 9"/>
</dbReference>
<reference evidence="4" key="2">
    <citation type="submission" date="2025-08" db="UniProtKB">
        <authorList>
            <consortium name="Ensembl"/>
        </authorList>
    </citation>
    <scope>IDENTIFICATION</scope>
</reference>
<keyword evidence="5" id="KW-1185">Reference proteome</keyword>
<reference evidence="4" key="3">
    <citation type="submission" date="2025-09" db="UniProtKB">
        <authorList>
            <consortium name="Ensembl"/>
        </authorList>
    </citation>
    <scope>IDENTIFICATION</scope>
</reference>
<dbReference type="GeneTree" id="ENSGT00940000156773"/>
<dbReference type="InterPro" id="IPR039048">
    <property type="entry name" value="Trub2"/>
</dbReference>
<feature type="compositionally biased region" description="Basic and acidic residues" evidence="2">
    <location>
        <begin position="295"/>
        <end position="308"/>
    </location>
</feature>
<evidence type="ECO:0000313" key="5">
    <source>
        <dbReference type="Proteomes" id="UP000694620"/>
    </source>
</evidence>
<reference evidence="4" key="1">
    <citation type="submission" date="2021-06" db="EMBL/GenBank/DDBJ databases">
        <authorList>
            <consortium name="Wellcome Sanger Institute Data Sharing"/>
        </authorList>
    </citation>
    <scope>NUCLEOTIDE SEQUENCE [LARGE SCALE GENOMIC DNA]</scope>
</reference>
<comment type="similarity">
    <text evidence="1">Belongs to the pseudouridine synthase TruB family.</text>
</comment>
<feature type="domain" description="Pseudouridine synthase II N-terminal" evidence="3">
    <location>
        <begin position="89"/>
        <end position="230"/>
    </location>
</feature>